<evidence type="ECO:0000256" key="1">
    <source>
        <dbReference type="ARBA" id="ARBA00007271"/>
    </source>
</evidence>
<proteinExistence type="inferred from homology"/>
<evidence type="ECO:0000256" key="3">
    <source>
        <dbReference type="ARBA" id="ARBA00022840"/>
    </source>
</evidence>
<dbReference type="GO" id="GO:0005524">
    <property type="term" value="F:ATP binding"/>
    <property type="evidence" value="ECO:0007669"/>
    <property type="project" value="UniProtKB-KW"/>
</dbReference>
<keyword evidence="4" id="KW-0469">Meiosis</keyword>
<dbReference type="Proteomes" id="UP001566132">
    <property type="component" value="Unassembled WGS sequence"/>
</dbReference>
<keyword evidence="8" id="KW-1185">Reference proteome</keyword>
<accession>A0ABD1EK02</accession>
<evidence type="ECO:0000256" key="5">
    <source>
        <dbReference type="RuleBase" id="RU003651"/>
    </source>
</evidence>
<comment type="similarity">
    <text evidence="1">Belongs to the AAA ATPase family. PCH2 subfamily.</text>
</comment>
<dbReference type="InterPro" id="IPR003959">
    <property type="entry name" value="ATPase_AAA_core"/>
</dbReference>
<dbReference type="PANTHER" id="PTHR45991:SF1">
    <property type="entry name" value="PACHYTENE CHECKPOINT PROTEIN 2 HOMOLOG"/>
    <property type="match status" value="1"/>
</dbReference>
<reference evidence="7 8" key="1">
    <citation type="submission" date="2024-05" db="EMBL/GenBank/DDBJ databases">
        <title>Genetic variation in Jamaican populations of the coffee berry borer (Hypothenemus hampei).</title>
        <authorList>
            <person name="Errbii M."/>
            <person name="Myrie A."/>
        </authorList>
    </citation>
    <scope>NUCLEOTIDE SEQUENCE [LARGE SCALE GENOMIC DNA]</scope>
    <source>
        <strain evidence="7">JA-Hopewell-2020-01-JO</strain>
        <tissue evidence="7">Whole body</tissue>
    </source>
</reference>
<organism evidence="7 8">
    <name type="scientific">Hypothenemus hampei</name>
    <name type="common">Coffee berry borer</name>
    <dbReference type="NCBI Taxonomy" id="57062"/>
    <lineage>
        <taxon>Eukaryota</taxon>
        <taxon>Metazoa</taxon>
        <taxon>Ecdysozoa</taxon>
        <taxon>Arthropoda</taxon>
        <taxon>Hexapoda</taxon>
        <taxon>Insecta</taxon>
        <taxon>Pterygota</taxon>
        <taxon>Neoptera</taxon>
        <taxon>Endopterygota</taxon>
        <taxon>Coleoptera</taxon>
        <taxon>Polyphaga</taxon>
        <taxon>Cucujiformia</taxon>
        <taxon>Curculionidae</taxon>
        <taxon>Scolytinae</taxon>
        <taxon>Hypothenemus</taxon>
    </lineage>
</organism>
<dbReference type="FunFam" id="3.40.50.300:FF:001494">
    <property type="entry name" value="Pachytene checkpoint component Pch2"/>
    <property type="match status" value="1"/>
</dbReference>
<dbReference type="Gene3D" id="3.40.50.300">
    <property type="entry name" value="P-loop containing nucleotide triphosphate hydrolases"/>
    <property type="match status" value="1"/>
</dbReference>
<keyword evidence="3 5" id="KW-0067">ATP-binding</keyword>
<dbReference type="PANTHER" id="PTHR45991">
    <property type="entry name" value="PACHYTENE CHECKPOINT PROTEIN 2"/>
    <property type="match status" value="1"/>
</dbReference>
<comment type="caution">
    <text evidence="7">The sequence shown here is derived from an EMBL/GenBank/DDBJ whole genome shotgun (WGS) entry which is preliminary data.</text>
</comment>
<evidence type="ECO:0000256" key="4">
    <source>
        <dbReference type="ARBA" id="ARBA00023254"/>
    </source>
</evidence>
<dbReference type="GO" id="GO:0051321">
    <property type="term" value="P:meiotic cell cycle"/>
    <property type="evidence" value="ECO:0007669"/>
    <property type="project" value="UniProtKB-KW"/>
</dbReference>
<dbReference type="Pfam" id="PF23242">
    <property type="entry name" value="AAA_lid_TRIP13_C"/>
    <property type="match status" value="1"/>
</dbReference>
<feature type="domain" description="AAA+ ATPase" evidence="6">
    <location>
        <begin position="161"/>
        <end position="313"/>
    </location>
</feature>
<dbReference type="PROSITE" id="PS00674">
    <property type="entry name" value="AAA"/>
    <property type="match status" value="1"/>
</dbReference>
<dbReference type="AlphaFoldDB" id="A0ABD1EK02"/>
<keyword evidence="2 5" id="KW-0547">Nucleotide-binding</keyword>
<dbReference type="PRINTS" id="PR00300">
    <property type="entry name" value="CLPPROTEASEA"/>
</dbReference>
<dbReference type="Pfam" id="PF00004">
    <property type="entry name" value="AAA"/>
    <property type="match status" value="1"/>
</dbReference>
<name>A0ABD1EK02_HYPHA</name>
<dbReference type="InterPro" id="IPR003593">
    <property type="entry name" value="AAA+_ATPase"/>
</dbReference>
<dbReference type="InterPro" id="IPR027417">
    <property type="entry name" value="P-loop_NTPase"/>
</dbReference>
<sequence length="422" mass="47323">MASSIDIEIVLNSYSPISKTSLIAIIENYLNEQNVKPNIVFSDFNTKLNGFESLVHSVIIGEPTNVDPVRKNKTTYLDLKALKINWYAYTLNEDGPTTQIENDENGGEVTLATHLTLPSKELFALWENLYYDNSIKEKLLKYANTIMEFSRKGVNVNIVSCTRVILLHGPPGTGKTSLCKAIAQKLTVTMGNEYKSGVLIEINSHSLFSKWFSESGKLVTNMFTRIREICENKDILVCVLMDEVESLAHAREHCISGNEPSDAVRVVNAMLTQIDQIKRFPNVLVLATSNITEAIDFAFIDRADIKQYLGLPSINAIYKIYYSCLEELIKAKIIESELDIIDSAESVAFQNNSLSTNENAVKLLKICEKSTDLSGRTLRKIPLLAQALFINTKPSTLGDFLDAMEKAVETEHQERKNLNKRV</sequence>
<evidence type="ECO:0000313" key="7">
    <source>
        <dbReference type="EMBL" id="KAL1495027.1"/>
    </source>
</evidence>
<dbReference type="InterPro" id="IPR044539">
    <property type="entry name" value="Pch2-like"/>
</dbReference>
<dbReference type="EMBL" id="JBDJPC010000007">
    <property type="protein sequence ID" value="KAL1495027.1"/>
    <property type="molecule type" value="Genomic_DNA"/>
</dbReference>
<dbReference type="InterPro" id="IPR003960">
    <property type="entry name" value="ATPase_AAA_CS"/>
</dbReference>
<evidence type="ECO:0000259" key="6">
    <source>
        <dbReference type="SMART" id="SM00382"/>
    </source>
</evidence>
<dbReference type="SMART" id="SM00382">
    <property type="entry name" value="AAA"/>
    <property type="match status" value="1"/>
</dbReference>
<evidence type="ECO:0000313" key="8">
    <source>
        <dbReference type="Proteomes" id="UP001566132"/>
    </source>
</evidence>
<gene>
    <name evidence="7" type="ORF">ABEB36_010513</name>
</gene>
<dbReference type="SUPFAM" id="SSF52540">
    <property type="entry name" value="P-loop containing nucleoside triphosphate hydrolases"/>
    <property type="match status" value="1"/>
</dbReference>
<dbReference type="InterPro" id="IPR001270">
    <property type="entry name" value="ClpA/B"/>
</dbReference>
<dbReference type="InterPro" id="IPR058249">
    <property type="entry name" value="Pch2_C"/>
</dbReference>
<evidence type="ECO:0000256" key="2">
    <source>
        <dbReference type="ARBA" id="ARBA00022741"/>
    </source>
</evidence>
<protein>
    <recommendedName>
        <fullName evidence="6">AAA+ ATPase domain-containing protein</fullName>
    </recommendedName>
</protein>